<comment type="caution">
    <text evidence="2">The sequence shown here is derived from an EMBL/GenBank/DDBJ whole genome shotgun (WGS) entry which is preliminary data.</text>
</comment>
<accession>A0A7I8VSW7</accession>
<dbReference type="Pfam" id="PF04727">
    <property type="entry name" value="ELMO_CED12"/>
    <property type="match status" value="1"/>
</dbReference>
<dbReference type="PANTHER" id="PTHR12771:SF51">
    <property type="entry name" value="LD01482P"/>
    <property type="match status" value="1"/>
</dbReference>
<sequence>MMTCVIGSYSTYKLTKTCDKSNIEIGRRTRIVESILKQTKKRELKSILVSDNTNVETAVGDVIRIKNVNIIVYSNFQSNLHISLSQICGYRKLISRIQDVRKTPYCSEDSEHERQLKCLWHLLRPEEVLDSRFTKQWKKLGFQGTDPKSDFRGMGILGLQNLLYFARHYNSKARQILSESEQEYSFAIVGINLTALVCQLLQENYLKNHFYNTVPGEAQIEDFHKVYTIIFCDFHKQWMNDKPGIMNFNPYKDKYYKRLAKKLKRRDANLLLC</sequence>
<name>A0A7I8VSW7_9ANNE</name>
<gene>
    <name evidence="2" type="ORF">DGYR_LOCUS7608</name>
</gene>
<dbReference type="AlphaFoldDB" id="A0A7I8VSW7"/>
<dbReference type="Proteomes" id="UP000549394">
    <property type="component" value="Unassembled WGS sequence"/>
</dbReference>
<feature type="domain" description="ELMO" evidence="1">
    <location>
        <begin position="111"/>
        <end position="263"/>
    </location>
</feature>
<dbReference type="InterPro" id="IPR006816">
    <property type="entry name" value="ELMO_dom"/>
</dbReference>
<dbReference type="PROSITE" id="PS51335">
    <property type="entry name" value="ELMO"/>
    <property type="match status" value="1"/>
</dbReference>
<dbReference type="GO" id="GO:0005096">
    <property type="term" value="F:GTPase activator activity"/>
    <property type="evidence" value="ECO:0007669"/>
    <property type="project" value="TreeGrafter"/>
</dbReference>
<protein>
    <submittedName>
        <fullName evidence="2">DgyrCDS7970</fullName>
    </submittedName>
</protein>
<dbReference type="EMBL" id="CAJFCJ010000010">
    <property type="protein sequence ID" value="CAD5119353.1"/>
    <property type="molecule type" value="Genomic_DNA"/>
</dbReference>
<dbReference type="InterPro" id="IPR050868">
    <property type="entry name" value="ELMO_domain-containing"/>
</dbReference>
<keyword evidence="3" id="KW-1185">Reference proteome</keyword>
<evidence type="ECO:0000313" key="2">
    <source>
        <dbReference type="EMBL" id="CAD5119353.1"/>
    </source>
</evidence>
<dbReference type="PANTHER" id="PTHR12771">
    <property type="entry name" value="ENGULFMENT AND CELL MOTILITY"/>
    <property type="match status" value="1"/>
</dbReference>
<proteinExistence type="predicted"/>
<reference evidence="2 3" key="1">
    <citation type="submission" date="2020-08" db="EMBL/GenBank/DDBJ databases">
        <authorList>
            <person name="Hejnol A."/>
        </authorList>
    </citation>
    <scope>NUCLEOTIDE SEQUENCE [LARGE SCALE GENOMIC DNA]</scope>
</reference>
<evidence type="ECO:0000259" key="1">
    <source>
        <dbReference type="PROSITE" id="PS51335"/>
    </source>
</evidence>
<dbReference type="OrthoDB" id="67155at2759"/>
<organism evidence="2 3">
    <name type="scientific">Dimorphilus gyrociliatus</name>
    <dbReference type="NCBI Taxonomy" id="2664684"/>
    <lineage>
        <taxon>Eukaryota</taxon>
        <taxon>Metazoa</taxon>
        <taxon>Spiralia</taxon>
        <taxon>Lophotrochozoa</taxon>
        <taxon>Annelida</taxon>
        <taxon>Polychaeta</taxon>
        <taxon>Polychaeta incertae sedis</taxon>
        <taxon>Dinophilidae</taxon>
        <taxon>Dimorphilus</taxon>
    </lineage>
</organism>
<evidence type="ECO:0000313" key="3">
    <source>
        <dbReference type="Proteomes" id="UP000549394"/>
    </source>
</evidence>